<evidence type="ECO:0000256" key="1">
    <source>
        <dbReference type="ARBA" id="ARBA00001946"/>
    </source>
</evidence>
<dbReference type="InterPro" id="IPR000092">
    <property type="entry name" value="Polyprenyl_synt"/>
</dbReference>
<dbReference type="SUPFAM" id="SSF48576">
    <property type="entry name" value="Terpenoid synthases"/>
    <property type="match status" value="1"/>
</dbReference>
<comment type="cofactor">
    <cofactor evidence="1">
        <name>Mg(2+)</name>
        <dbReference type="ChEBI" id="CHEBI:18420"/>
    </cofactor>
</comment>
<accession>A0A0F9VCG0</accession>
<dbReference type="Pfam" id="PF00348">
    <property type="entry name" value="polyprenyl_synt"/>
    <property type="match status" value="1"/>
</dbReference>
<dbReference type="InterPro" id="IPR008949">
    <property type="entry name" value="Isoprenoid_synthase_dom_sf"/>
</dbReference>
<protein>
    <recommendedName>
        <fullName evidence="7">Polyprenyl synthetase family protein</fullName>
    </recommendedName>
</protein>
<dbReference type="SFLD" id="SFLDG01017">
    <property type="entry name" value="Polyprenyl_Transferase_Like"/>
    <property type="match status" value="1"/>
</dbReference>
<dbReference type="CDD" id="cd00685">
    <property type="entry name" value="Trans_IPPS_HT"/>
    <property type="match status" value="1"/>
</dbReference>
<dbReference type="PROSITE" id="PS00723">
    <property type="entry name" value="POLYPRENYL_SYNTHASE_1"/>
    <property type="match status" value="1"/>
</dbReference>
<dbReference type="SFLD" id="SFLDS00005">
    <property type="entry name" value="Isoprenoid_Synthase_Type_I"/>
    <property type="match status" value="1"/>
</dbReference>
<dbReference type="PROSITE" id="PS00444">
    <property type="entry name" value="POLYPRENYL_SYNTHASE_2"/>
    <property type="match status" value="1"/>
</dbReference>
<name>A0A0F9VCG0_9ZZZZ</name>
<evidence type="ECO:0000256" key="4">
    <source>
        <dbReference type="ARBA" id="ARBA00022723"/>
    </source>
</evidence>
<evidence type="ECO:0008006" key="7">
    <source>
        <dbReference type="Google" id="ProtNLM"/>
    </source>
</evidence>
<comment type="caution">
    <text evidence="6">The sequence shown here is derived from an EMBL/GenBank/DDBJ whole genome shotgun (WGS) entry which is preliminary data.</text>
</comment>
<reference evidence="6" key="1">
    <citation type="journal article" date="2015" name="Nature">
        <title>Complex archaea that bridge the gap between prokaryotes and eukaryotes.</title>
        <authorList>
            <person name="Spang A."/>
            <person name="Saw J.H."/>
            <person name="Jorgensen S.L."/>
            <person name="Zaremba-Niedzwiedzka K."/>
            <person name="Martijn J."/>
            <person name="Lind A.E."/>
            <person name="van Eijk R."/>
            <person name="Schleper C."/>
            <person name="Guy L."/>
            <person name="Ettema T.J."/>
        </authorList>
    </citation>
    <scope>NUCLEOTIDE SEQUENCE</scope>
</reference>
<proteinExistence type="inferred from homology"/>
<dbReference type="EMBL" id="LAZR01000029">
    <property type="protein sequence ID" value="KKO02826.1"/>
    <property type="molecule type" value="Genomic_DNA"/>
</dbReference>
<comment type="similarity">
    <text evidence="2">Belongs to the FPP/GGPP synthase family.</text>
</comment>
<dbReference type="GO" id="GO:0046872">
    <property type="term" value="F:metal ion binding"/>
    <property type="evidence" value="ECO:0007669"/>
    <property type="project" value="UniProtKB-KW"/>
</dbReference>
<gene>
    <name evidence="6" type="ORF">LCGC14_0102760</name>
</gene>
<organism evidence="6">
    <name type="scientific">marine sediment metagenome</name>
    <dbReference type="NCBI Taxonomy" id="412755"/>
    <lineage>
        <taxon>unclassified sequences</taxon>
        <taxon>metagenomes</taxon>
        <taxon>ecological metagenomes</taxon>
    </lineage>
</organism>
<evidence type="ECO:0000256" key="5">
    <source>
        <dbReference type="ARBA" id="ARBA00022842"/>
    </source>
</evidence>
<keyword evidence="5" id="KW-0460">Magnesium</keyword>
<keyword evidence="4" id="KW-0479">Metal-binding</keyword>
<sequence length="329" mass="37203">MSKLVEPTIRELLSSRLDKKTQEISNYQILTGGKRLRPALAIISCQLLGGKVKDVLYPAASLEILHNYTLIVDDMIDNGVLRRGRPTLWVKFGQSIAQCITIDYAAFLFQGAIRSREPIKISELLAETIQKLVDGEILDILFEQTGRTEEPYVAKNRYKKITEKDYLKMVSNKTASLFQTSCEIGGICAGAKKEKINALKKYGFNLGMAFQIQDDILDIFGEEKAFGKKVGKDIEERKGGNIIILFTLKELNSINKKKLLKILRKKGKITKRDIKETISLIKKTNSYQKASSLGISFSQRAKNALRNLPQNEWNIILKNLADFTVVREK</sequence>
<evidence type="ECO:0000256" key="3">
    <source>
        <dbReference type="ARBA" id="ARBA00022679"/>
    </source>
</evidence>
<keyword evidence="3" id="KW-0808">Transferase</keyword>
<dbReference type="GO" id="GO:0004659">
    <property type="term" value="F:prenyltransferase activity"/>
    <property type="evidence" value="ECO:0007669"/>
    <property type="project" value="InterPro"/>
</dbReference>
<dbReference type="AlphaFoldDB" id="A0A0F9VCG0"/>
<dbReference type="Gene3D" id="1.10.600.10">
    <property type="entry name" value="Farnesyl Diphosphate Synthase"/>
    <property type="match status" value="1"/>
</dbReference>
<dbReference type="InterPro" id="IPR033749">
    <property type="entry name" value="Polyprenyl_synt_CS"/>
</dbReference>
<evidence type="ECO:0000256" key="2">
    <source>
        <dbReference type="ARBA" id="ARBA00006706"/>
    </source>
</evidence>
<dbReference type="GO" id="GO:0008299">
    <property type="term" value="P:isoprenoid biosynthetic process"/>
    <property type="evidence" value="ECO:0007669"/>
    <property type="project" value="InterPro"/>
</dbReference>
<dbReference type="PANTHER" id="PTHR12001">
    <property type="entry name" value="GERANYLGERANYL PYROPHOSPHATE SYNTHASE"/>
    <property type="match status" value="1"/>
</dbReference>
<evidence type="ECO:0000313" key="6">
    <source>
        <dbReference type="EMBL" id="KKO02826.1"/>
    </source>
</evidence>
<dbReference type="PANTHER" id="PTHR12001:SF85">
    <property type="entry name" value="SHORT CHAIN ISOPRENYL DIPHOSPHATE SYNTHASE"/>
    <property type="match status" value="1"/>
</dbReference>